<evidence type="ECO:0000313" key="5">
    <source>
        <dbReference type="Proteomes" id="UP000000311"/>
    </source>
</evidence>
<proteinExistence type="inferred from homology"/>
<dbReference type="Pfam" id="PF11838">
    <property type="entry name" value="ERAP1_C"/>
    <property type="match status" value="1"/>
</dbReference>
<feature type="domain" description="Aminopeptidase N-like N-terminal" evidence="3">
    <location>
        <begin position="4"/>
        <end position="56"/>
    </location>
</feature>
<dbReference type="GO" id="GO:0006508">
    <property type="term" value="P:proteolysis"/>
    <property type="evidence" value="ECO:0007669"/>
    <property type="project" value="TreeGrafter"/>
</dbReference>
<dbReference type="Gene3D" id="1.25.50.20">
    <property type="match status" value="1"/>
</dbReference>
<dbReference type="AlphaFoldDB" id="E2A9X1"/>
<dbReference type="SUPFAM" id="SSF55486">
    <property type="entry name" value="Metalloproteases ('zincins'), catalytic domain"/>
    <property type="match status" value="1"/>
</dbReference>
<dbReference type="GO" id="GO:0042277">
    <property type="term" value="F:peptide binding"/>
    <property type="evidence" value="ECO:0007669"/>
    <property type="project" value="TreeGrafter"/>
</dbReference>
<keyword evidence="5" id="KW-1185">Reference proteome</keyword>
<organism evidence="5">
    <name type="scientific">Camponotus floridanus</name>
    <name type="common">Florida carpenter ant</name>
    <dbReference type="NCBI Taxonomy" id="104421"/>
    <lineage>
        <taxon>Eukaryota</taxon>
        <taxon>Metazoa</taxon>
        <taxon>Ecdysozoa</taxon>
        <taxon>Arthropoda</taxon>
        <taxon>Hexapoda</taxon>
        <taxon>Insecta</taxon>
        <taxon>Pterygota</taxon>
        <taxon>Neoptera</taxon>
        <taxon>Endopterygota</taxon>
        <taxon>Hymenoptera</taxon>
        <taxon>Apocrita</taxon>
        <taxon>Aculeata</taxon>
        <taxon>Formicoidea</taxon>
        <taxon>Formicidae</taxon>
        <taxon>Formicinae</taxon>
        <taxon>Camponotus</taxon>
    </lineage>
</organism>
<feature type="domain" description="ERAP1-like C-terminal" evidence="2">
    <location>
        <begin position="260"/>
        <end position="342"/>
    </location>
</feature>
<evidence type="ECO:0000256" key="1">
    <source>
        <dbReference type="ARBA" id="ARBA00010136"/>
    </source>
</evidence>
<dbReference type="InterPro" id="IPR024571">
    <property type="entry name" value="ERAP1-like_C_dom"/>
</dbReference>
<dbReference type="GO" id="GO:0070006">
    <property type="term" value="F:metalloaminopeptidase activity"/>
    <property type="evidence" value="ECO:0007669"/>
    <property type="project" value="TreeGrafter"/>
</dbReference>
<dbReference type="InterPro" id="IPR050344">
    <property type="entry name" value="Peptidase_M1_aminopeptidases"/>
</dbReference>
<dbReference type="GO" id="GO:0008270">
    <property type="term" value="F:zinc ion binding"/>
    <property type="evidence" value="ECO:0007669"/>
    <property type="project" value="InterPro"/>
</dbReference>
<evidence type="ECO:0000259" key="3">
    <source>
        <dbReference type="Pfam" id="PF17900"/>
    </source>
</evidence>
<dbReference type="Gene3D" id="3.30.2010.30">
    <property type="match status" value="1"/>
</dbReference>
<dbReference type="PANTHER" id="PTHR11533:SF294">
    <property type="entry name" value="THYROTROPIN-RELEASING HORMONE-DEGRADING ECTOENZYME"/>
    <property type="match status" value="1"/>
</dbReference>
<reference evidence="4 5" key="1">
    <citation type="journal article" date="2010" name="Science">
        <title>Genomic comparison of the ants Camponotus floridanus and Harpegnathos saltator.</title>
        <authorList>
            <person name="Bonasio R."/>
            <person name="Zhang G."/>
            <person name="Ye C."/>
            <person name="Mutti N.S."/>
            <person name="Fang X."/>
            <person name="Qin N."/>
            <person name="Donahue G."/>
            <person name="Yang P."/>
            <person name="Li Q."/>
            <person name="Li C."/>
            <person name="Zhang P."/>
            <person name="Huang Z."/>
            <person name="Berger S.L."/>
            <person name="Reinberg D."/>
            <person name="Wang J."/>
            <person name="Liebig J."/>
        </authorList>
    </citation>
    <scope>NUCLEOTIDE SEQUENCE [LARGE SCALE GENOMIC DNA]</scope>
    <source>
        <strain evidence="5">C129</strain>
    </source>
</reference>
<dbReference type="GO" id="GO:0005737">
    <property type="term" value="C:cytoplasm"/>
    <property type="evidence" value="ECO:0007669"/>
    <property type="project" value="TreeGrafter"/>
</dbReference>
<evidence type="ECO:0000259" key="2">
    <source>
        <dbReference type="Pfam" id="PF11838"/>
    </source>
</evidence>
<dbReference type="InterPro" id="IPR042097">
    <property type="entry name" value="Aminopeptidase_N-like_N_sf"/>
</dbReference>
<name>E2A9X1_CAMFO</name>
<dbReference type="EMBL" id="GL437985">
    <property type="protein sequence ID" value="EFN69768.1"/>
    <property type="molecule type" value="Genomic_DNA"/>
</dbReference>
<dbReference type="Proteomes" id="UP000000311">
    <property type="component" value="Unassembled WGS sequence"/>
</dbReference>
<evidence type="ECO:0000313" key="4">
    <source>
        <dbReference type="EMBL" id="EFN69768.1"/>
    </source>
</evidence>
<dbReference type="STRING" id="104421.E2A9X1"/>
<dbReference type="PANTHER" id="PTHR11533">
    <property type="entry name" value="PROTEASE M1 ZINC METALLOPROTEASE"/>
    <property type="match status" value="1"/>
</dbReference>
<dbReference type="OrthoDB" id="7552523at2759"/>
<dbReference type="InParanoid" id="E2A9X1"/>
<dbReference type="Pfam" id="PF17900">
    <property type="entry name" value="Peptidase_M1_N"/>
    <property type="match status" value="1"/>
</dbReference>
<protein>
    <submittedName>
        <fullName evidence="4">Glutamyl aminopeptidase</fullName>
    </submittedName>
</protein>
<sequence length="359" mass="43274">TKQQQILPFWNKPELRITFDISIKHDRSYKVLSNMPIREPKLLENNMMLTYFYQSFFTISNVILMESSFHRITNLDNTTSIWCRSKLIPHMKFALHVAENVTMYLEKNWYNSKKVLEKALLFIERKVDHVAFSDLKDEIKQTLGFVFYRETDIIYDDELDPVARKMRIARLIARGMTQKYIGNLLNPSYCFHQWLNEGFIVYLQEYILEKALPNSRMMDWFIVQVQHALLDLNSYIVINSAVEYNTYPGNYYSSLSHIKGPYRVYYDTENWRKIARYLNSEKYTNIHVLNRAQIIDDAFYFVMKKNLDFLLFWKLANYLSRERDYIAWYPMIKVFEFLSRLIPLLKFYPYLKVGEVDNY</sequence>
<dbReference type="GO" id="GO:0043171">
    <property type="term" value="P:peptide catabolic process"/>
    <property type="evidence" value="ECO:0007669"/>
    <property type="project" value="TreeGrafter"/>
</dbReference>
<dbReference type="GO" id="GO:0016020">
    <property type="term" value="C:membrane"/>
    <property type="evidence" value="ECO:0007669"/>
    <property type="project" value="TreeGrafter"/>
</dbReference>
<keyword evidence="4" id="KW-0031">Aminopeptidase</keyword>
<accession>E2A9X1</accession>
<keyword evidence="4" id="KW-0378">Hydrolase</keyword>
<dbReference type="InterPro" id="IPR045357">
    <property type="entry name" value="Aminopeptidase_N-like_N"/>
</dbReference>
<gene>
    <name evidence="4" type="ORF">EAG_06579</name>
</gene>
<dbReference type="GO" id="GO:0005615">
    <property type="term" value="C:extracellular space"/>
    <property type="evidence" value="ECO:0007669"/>
    <property type="project" value="TreeGrafter"/>
</dbReference>
<comment type="similarity">
    <text evidence="1">Belongs to the peptidase M1 family.</text>
</comment>
<feature type="non-terminal residue" evidence="4">
    <location>
        <position position="1"/>
    </location>
</feature>
<keyword evidence="4" id="KW-0645">Protease</keyword>
<dbReference type="Gene3D" id="2.60.40.1730">
    <property type="entry name" value="tricorn interacting facor f3 domain"/>
    <property type="match status" value="1"/>
</dbReference>
<dbReference type="SUPFAM" id="SSF63737">
    <property type="entry name" value="Leukotriene A4 hydrolase N-terminal domain"/>
    <property type="match status" value="1"/>
</dbReference>